<evidence type="ECO:0000313" key="2">
    <source>
        <dbReference type="Proteomes" id="UP000827818"/>
    </source>
</evidence>
<sequence>MRLTCVVCGDEVVPCDCGAPEWVCQGWRHEPYHHHHVVDIGTVIDSEVLNATLRPDERTCTCHDANDVMSRHGDTQPSTMGGSTLLDEQWNKLNNEQRKLWLRWFAVNGSPPSSTPSALTLYEHVRRARPKE</sequence>
<protein>
    <submittedName>
        <fullName evidence="1">Uncharacterized protein</fullName>
    </submittedName>
</protein>
<dbReference type="EMBL" id="MZ622167">
    <property type="protein sequence ID" value="QZD97778.1"/>
    <property type="molecule type" value="Genomic_DNA"/>
</dbReference>
<dbReference type="KEGG" id="vg:77939510"/>
<name>A0AAE7XC24_9CAUD</name>
<dbReference type="RefSeq" id="YP_010663486.1">
    <property type="nucleotide sequence ID" value="NC_070897.1"/>
</dbReference>
<accession>A0AAE7XC24</accession>
<reference evidence="1 2" key="1">
    <citation type="submission" date="2021-07" db="EMBL/GenBank/DDBJ databases">
        <authorList>
            <person name="Asche M.J."/>
            <person name="Box R.E."/>
            <person name="Grosz K.R."/>
            <person name="Hilfiker G.E."/>
            <person name="Lawrence N.C."/>
            <person name="Rodriguez X.F."/>
            <person name="Schneider G.T."/>
            <person name="Ziemann C.M."/>
            <person name="Chia C.P."/>
            <person name="Williams D.C."/>
            <person name="Garlena R.A."/>
            <person name="Russell D.A."/>
            <person name="Pope W.H."/>
            <person name="Jacobs-Sera D."/>
            <person name="Hatfull G.F."/>
        </authorList>
    </citation>
    <scope>NUCLEOTIDE SEQUENCE [LARGE SCALE GENOMIC DNA]</scope>
</reference>
<organism evidence="1 2">
    <name type="scientific">Gordonia phage Vine</name>
    <dbReference type="NCBI Taxonomy" id="2857501"/>
    <lineage>
        <taxon>Viruses</taxon>
        <taxon>Duplodnaviria</taxon>
        <taxon>Heunggongvirae</taxon>
        <taxon>Uroviricota</taxon>
        <taxon>Caudoviricetes</taxon>
        <taxon>Ponsvirus</taxon>
        <taxon>Ponsvirus vine</taxon>
    </lineage>
</organism>
<dbReference type="GeneID" id="77939510"/>
<dbReference type="Proteomes" id="UP000827818">
    <property type="component" value="Segment"/>
</dbReference>
<keyword evidence="2" id="KW-1185">Reference proteome</keyword>
<proteinExistence type="predicted"/>
<gene>
    <name evidence="1" type="primary">69</name>
    <name evidence="1" type="ORF">SEA_VINE_69</name>
</gene>
<evidence type="ECO:0000313" key="1">
    <source>
        <dbReference type="EMBL" id="QZD97778.1"/>
    </source>
</evidence>